<dbReference type="EMBL" id="JAIBSC010000090">
    <property type="protein sequence ID" value="KAH1898949.1"/>
    <property type="molecule type" value="Genomic_DNA"/>
</dbReference>
<dbReference type="PANTHER" id="PTHR47784">
    <property type="entry name" value="STEROL UPTAKE CONTROL PROTEIN 2"/>
    <property type="match status" value="1"/>
</dbReference>
<dbReference type="CDD" id="cd00067">
    <property type="entry name" value="GAL4"/>
    <property type="match status" value="1"/>
</dbReference>
<feature type="compositionally biased region" description="Basic residues" evidence="5">
    <location>
        <begin position="19"/>
        <end position="37"/>
    </location>
</feature>
<evidence type="ECO:0000256" key="2">
    <source>
        <dbReference type="ARBA" id="ARBA00023125"/>
    </source>
</evidence>
<keyword evidence="3" id="KW-0804">Transcription</keyword>
<dbReference type="GO" id="GO:0008270">
    <property type="term" value="F:zinc ion binding"/>
    <property type="evidence" value="ECO:0007669"/>
    <property type="project" value="InterPro"/>
</dbReference>
<dbReference type="SMART" id="SM00066">
    <property type="entry name" value="GAL4"/>
    <property type="match status" value="1"/>
</dbReference>
<dbReference type="InterPro" id="IPR053157">
    <property type="entry name" value="Sterol_Uptake_Regulator"/>
</dbReference>
<evidence type="ECO:0000313" key="6">
    <source>
        <dbReference type="EMBL" id="KAH1898949.1"/>
    </source>
</evidence>
<sequence>MTPPSSHGYGRFRLDSARGKPRKTVQTGRRSHQKSRTGCRTCKKDRLKCDETHPTCRRCSQRKRMCEYDGIHRYYSESSTACSPVVASQGGLSLEHSLMDGLINQSFTHSLSITNTTHLMHNLVGSVHTSLATPIGKFLFDHYILPHCAATPRLLHSLLALSARHLQHLQPRCLSHTTAHYFHASHAAELLNDELGRVASSPQNLGMIYATCIVLNMGCFASDDYHPSSSWVFQDTAEIDQSFTWFTLQSGLGYVSSMLKNQVHQTFWRLKAGSRGSSIGNLLTWATKDPSHTGSLEKIPDFLLDLCEITPDSSPENNPYYIPICLLSQMLPLKKPVAQEFDHLLIFGPLIPHSFRILLRDRDERALVLFLIWLRLLGRGDFWWVNTRVEAESRALMAFLRHSEDGEIRSVVDKIDF</sequence>
<keyword evidence="1" id="KW-0805">Transcription regulation</keyword>
<dbReference type="InterPro" id="IPR036864">
    <property type="entry name" value="Zn2-C6_fun-type_DNA-bd_sf"/>
</dbReference>
<dbReference type="Proteomes" id="UP000813423">
    <property type="component" value="Unassembled WGS sequence"/>
</dbReference>
<dbReference type="InterPro" id="IPR001138">
    <property type="entry name" value="Zn2Cys6_DnaBD"/>
</dbReference>
<accession>A0A8H4HWT9</accession>
<proteinExistence type="predicted"/>
<dbReference type="SUPFAM" id="SSF57701">
    <property type="entry name" value="Zn2/Cys6 DNA-binding domain"/>
    <property type="match status" value="1"/>
</dbReference>
<dbReference type="GO" id="GO:0001228">
    <property type="term" value="F:DNA-binding transcription activator activity, RNA polymerase II-specific"/>
    <property type="evidence" value="ECO:0007669"/>
    <property type="project" value="TreeGrafter"/>
</dbReference>
<evidence type="ECO:0000313" key="7">
    <source>
        <dbReference type="Proteomes" id="UP000813423"/>
    </source>
</evidence>
<organism evidence="6 7">
    <name type="scientific">Aspergillus fumigatus</name>
    <name type="common">Neosartorya fumigata</name>
    <dbReference type="NCBI Taxonomy" id="746128"/>
    <lineage>
        <taxon>Eukaryota</taxon>
        <taxon>Fungi</taxon>
        <taxon>Dikarya</taxon>
        <taxon>Ascomycota</taxon>
        <taxon>Pezizomycotina</taxon>
        <taxon>Eurotiomycetes</taxon>
        <taxon>Eurotiomycetidae</taxon>
        <taxon>Eurotiales</taxon>
        <taxon>Aspergillaceae</taxon>
        <taxon>Aspergillus</taxon>
        <taxon>Aspergillus subgen. Fumigati</taxon>
    </lineage>
</organism>
<dbReference type="InterPro" id="IPR021858">
    <property type="entry name" value="Fun_TF"/>
</dbReference>
<dbReference type="PROSITE" id="PS00463">
    <property type="entry name" value="ZN2_CY6_FUNGAL_1"/>
    <property type="match status" value="1"/>
</dbReference>
<reference evidence="6" key="1">
    <citation type="submission" date="2021-08" db="EMBL/GenBank/DDBJ databases">
        <title>Global Aspergillus fumigatus from environmental and clinical sources.</title>
        <authorList>
            <person name="Barber A."/>
            <person name="Sae-Ong T."/>
        </authorList>
    </citation>
    <scope>NUCLEOTIDE SEQUENCE</scope>
    <source>
        <strain evidence="6">NRZ-2016-071</strain>
    </source>
</reference>
<keyword evidence="4" id="KW-0539">Nucleus</keyword>
<comment type="caution">
    <text evidence="6">The sequence shown here is derived from an EMBL/GenBank/DDBJ whole genome shotgun (WGS) entry which is preliminary data.</text>
</comment>
<evidence type="ECO:0000256" key="1">
    <source>
        <dbReference type="ARBA" id="ARBA00023015"/>
    </source>
</evidence>
<dbReference type="PANTHER" id="PTHR47784:SF9">
    <property type="entry name" value="ZN(II)2CYS6 TRANSCRIPTION FACTOR (EUROFUNG)"/>
    <property type="match status" value="1"/>
</dbReference>
<feature type="region of interest" description="Disordered" evidence="5">
    <location>
        <begin position="1"/>
        <end position="37"/>
    </location>
</feature>
<evidence type="ECO:0000256" key="4">
    <source>
        <dbReference type="ARBA" id="ARBA00023242"/>
    </source>
</evidence>
<dbReference type="Pfam" id="PF00172">
    <property type="entry name" value="Zn_clus"/>
    <property type="match status" value="1"/>
</dbReference>
<dbReference type="AlphaFoldDB" id="A0A8H4HWT9"/>
<dbReference type="PROSITE" id="PS50048">
    <property type="entry name" value="ZN2_CY6_FUNGAL_2"/>
    <property type="match status" value="1"/>
</dbReference>
<name>A0A8H4HWT9_ASPFM</name>
<evidence type="ECO:0000256" key="3">
    <source>
        <dbReference type="ARBA" id="ARBA00023163"/>
    </source>
</evidence>
<dbReference type="Gene3D" id="4.10.240.10">
    <property type="entry name" value="Zn(2)-C6 fungal-type DNA-binding domain"/>
    <property type="match status" value="1"/>
</dbReference>
<dbReference type="GO" id="GO:0003677">
    <property type="term" value="F:DNA binding"/>
    <property type="evidence" value="ECO:0007669"/>
    <property type="project" value="UniProtKB-KW"/>
</dbReference>
<gene>
    <name evidence="6" type="ORF">KXV57_009412</name>
</gene>
<dbReference type="Pfam" id="PF11951">
    <property type="entry name" value="Fungal_trans_2"/>
    <property type="match status" value="1"/>
</dbReference>
<evidence type="ECO:0000256" key="5">
    <source>
        <dbReference type="SAM" id="MobiDB-lite"/>
    </source>
</evidence>
<protein>
    <submittedName>
        <fullName evidence="6">Uncharacterized protein</fullName>
    </submittedName>
</protein>
<keyword evidence="2" id="KW-0238">DNA-binding</keyword>